<dbReference type="STRING" id="1122622.GCA_000421185_02834"/>
<feature type="domain" description="RNA polymerase sigma factor 70 region 4 type 2" evidence="7">
    <location>
        <begin position="103"/>
        <end position="154"/>
    </location>
</feature>
<evidence type="ECO:0000259" key="7">
    <source>
        <dbReference type="Pfam" id="PF08281"/>
    </source>
</evidence>
<dbReference type="Gene3D" id="1.10.1740.10">
    <property type="match status" value="1"/>
</dbReference>
<dbReference type="eggNOG" id="COG1595">
    <property type="taxonomic scope" value="Bacteria"/>
</dbReference>
<keyword evidence="2" id="KW-0805">Transcription regulation</keyword>
<sequence>MNKDQEEDFADFVRAASPRLLTSAWMLCGDPHVAEELVQESLARVYVHWRRARADNPTAYARRVLVNLHTDRWRTRRREVLTDSVPDTNPSPGPRVALGLDLDLAQSLQALPRRERECVVLRHYLDLSEKDTAATLGVSTGTVKSSTSRGLAALRAALTEGEPNHV</sequence>
<evidence type="ECO:0000256" key="5">
    <source>
        <dbReference type="ARBA" id="ARBA00023163"/>
    </source>
</evidence>
<keyword evidence="5" id="KW-0804">Transcription</keyword>
<dbReference type="SUPFAM" id="SSF88946">
    <property type="entry name" value="Sigma2 domain of RNA polymerase sigma factors"/>
    <property type="match status" value="1"/>
</dbReference>
<dbReference type="Gene3D" id="1.10.10.10">
    <property type="entry name" value="Winged helix-like DNA-binding domain superfamily/Winged helix DNA-binding domain"/>
    <property type="match status" value="1"/>
</dbReference>
<evidence type="ECO:0000256" key="1">
    <source>
        <dbReference type="ARBA" id="ARBA00010641"/>
    </source>
</evidence>
<evidence type="ECO:0000313" key="8">
    <source>
        <dbReference type="EMBL" id="SOC53962.1"/>
    </source>
</evidence>
<name>A0A285VIQ3_9MICO</name>
<dbReference type="AlphaFoldDB" id="A0A285VIQ3"/>
<dbReference type="PANTHER" id="PTHR43133">
    <property type="entry name" value="RNA POLYMERASE ECF-TYPE SIGMA FACTO"/>
    <property type="match status" value="1"/>
</dbReference>
<keyword evidence="3" id="KW-0731">Sigma factor</keyword>
<dbReference type="SUPFAM" id="SSF88659">
    <property type="entry name" value="Sigma3 and sigma4 domains of RNA polymerase sigma factors"/>
    <property type="match status" value="1"/>
</dbReference>
<dbReference type="InterPro" id="IPR013249">
    <property type="entry name" value="RNA_pol_sigma70_r4_t2"/>
</dbReference>
<dbReference type="Pfam" id="PF04542">
    <property type="entry name" value="Sigma70_r2"/>
    <property type="match status" value="1"/>
</dbReference>
<keyword evidence="4" id="KW-0238">DNA-binding</keyword>
<dbReference type="PANTHER" id="PTHR43133:SF50">
    <property type="entry name" value="ECF RNA POLYMERASE SIGMA FACTOR SIGM"/>
    <property type="match status" value="1"/>
</dbReference>
<dbReference type="GO" id="GO:0003677">
    <property type="term" value="F:DNA binding"/>
    <property type="evidence" value="ECO:0007669"/>
    <property type="project" value="UniProtKB-KW"/>
</dbReference>
<comment type="similarity">
    <text evidence="1">Belongs to the sigma-70 factor family. ECF subfamily.</text>
</comment>
<evidence type="ECO:0000256" key="4">
    <source>
        <dbReference type="ARBA" id="ARBA00023125"/>
    </source>
</evidence>
<dbReference type="EMBL" id="OBQK01000002">
    <property type="protein sequence ID" value="SOC53962.1"/>
    <property type="molecule type" value="Genomic_DNA"/>
</dbReference>
<protein>
    <submittedName>
        <fullName evidence="8">RNA polymerase sigma-70 factor, sigma-E family</fullName>
    </submittedName>
</protein>
<dbReference type="InterPro" id="IPR014284">
    <property type="entry name" value="RNA_pol_sigma-70_dom"/>
</dbReference>
<reference evidence="9" key="1">
    <citation type="submission" date="2017-08" db="EMBL/GenBank/DDBJ databases">
        <authorList>
            <person name="Varghese N."/>
            <person name="Submissions S."/>
        </authorList>
    </citation>
    <scope>NUCLEOTIDE SEQUENCE [LARGE SCALE GENOMIC DNA]</scope>
    <source>
        <strain evidence="9">USBA17B2</strain>
    </source>
</reference>
<evidence type="ECO:0000256" key="2">
    <source>
        <dbReference type="ARBA" id="ARBA00023015"/>
    </source>
</evidence>
<keyword evidence="9" id="KW-1185">Reference proteome</keyword>
<dbReference type="NCBIfam" id="TIGR02983">
    <property type="entry name" value="SigE-fam_strep"/>
    <property type="match status" value="1"/>
</dbReference>
<dbReference type="InterPro" id="IPR014325">
    <property type="entry name" value="RNA_pol_sigma-E_actinobac"/>
</dbReference>
<dbReference type="Pfam" id="PF08281">
    <property type="entry name" value="Sigma70_r4_2"/>
    <property type="match status" value="1"/>
</dbReference>
<dbReference type="InterPro" id="IPR013325">
    <property type="entry name" value="RNA_pol_sigma_r2"/>
</dbReference>
<dbReference type="NCBIfam" id="TIGR02937">
    <property type="entry name" value="sigma70-ECF"/>
    <property type="match status" value="1"/>
</dbReference>
<dbReference type="InterPro" id="IPR039425">
    <property type="entry name" value="RNA_pol_sigma-70-like"/>
</dbReference>
<dbReference type="Proteomes" id="UP000219688">
    <property type="component" value="Unassembled WGS sequence"/>
</dbReference>
<dbReference type="InterPro" id="IPR007627">
    <property type="entry name" value="RNA_pol_sigma70_r2"/>
</dbReference>
<dbReference type="CDD" id="cd06171">
    <property type="entry name" value="Sigma70_r4"/>
    <property type="match status" value="1"/>
</dbReference>
<evidence type="ECO:0000313" key="9">
    <source>
        <dbReference type="Proteomes" id="UP000219688"/>
    </source>
</evidence>
<dbReference type="GO" id="GO:0016987">
    <property type="term" value="F:sigma factor activity"/>
    <property type="evidence" value="ECO:0007669"/>
    <property type="project" value="UniProtKB-KW"/>
</dbReference>
<dbReference type="RefSeq" id="WP_097187314.1">
    <property type="nucleotide sequence ID" value="NZ_OBQK01000002.1"/>
</dbReference>
<gene>
    <name evidence="8" type="ORF">SAMN05421879_102287</name>
</gene>
<organism evidence="8 9">
    <name type="scientific">Ornithinimicrobium cerasi</name>
    <dbReference type="NCBI Taxonomy" id="2248773"/>
    <lineage>
        <taxon>Bacteria</taxon>
        <taxon>Bacillati</taxon>
        <taxon>Actinomycetota</taxon>
        <taxon>Actinomycetes</taxon>
        <taxon>Micrococcales</taxon>
        <taxon>Ornithinimicrobiaceae</taxon>
        <taxon>Ornithinimicrobium</taxon>
    </lineage>
</organism>
<proteinExistence type="inferred from homology"/>
<feature type="domain" description="RNA polymerase sigma-70 region 2" evidence="6">
    <location>
        <begin position="13"/>
        <end position="78"/>
    </location>
</feature>
<dbReference type="InterPro" id="IPR013324">
    <property type="entry name" value="RNA_pol_sigma_r3/r4-like"/>
</dbReference>
<dbReference type="GO" id="GO:0006352">
    <property type="term" value="P:DNA-templated transcription initiation"/>
    <property type="evidence" value="ECO:0007669"/>
    <property type="project" value="InterPro"/>
</dbReference>
<dbReference type="InterPro" id="IPR036388">
    <property type="entry name" value="WH-like_DNA-bd_sf"/>
</dbReference>
<evidence type="ECO:0000259" key="6">
    <source>
        <dbReference type="Pfam" id="PF04542"/>
    </source>
</evidence>
<evidence type="ECO:0000256" key="3">
    <source>
        <dbReference type="ARBA" id="ARBA00023082"/>
    </source>
</evidence>
<accession>A0A285VIQ3</accession>